<keyword evidence="1" id="KW-0175">Coiled coil</keyword>
<sequence>MKIMELKLDEIKVDRQVFEENIDLEALKKSIQDAGMVYNLVVEEENGEYYLRDGYGRYKVLKELGYDRANCIIISDNIKAIALAYDLNLLRRHLPDERIRYYKLQKKAKIQEKLNALKEKIAEKIDLQSDSIDLEEDELKVIFRLSEKETEIFWNAVEKIYRKKYENEINSLISQRDEKERKIKELENKTVDIEKLQRMVQEKLAEKEKELEQKIKKQLASESEQERIAYEEEIERLKEIIESYKSDIAELNRNLIETTKIIDQLKKEKEAFEEEKRKIQEKEKIAEDFAMKYRSEIEYLKKIEIKNLQNKIKQQEDFLKSISRPESIILQLNASKNMINSALEIVVRIYDAIPEEERKKIVKEVSEITELLKVIEETIKNGEPVDTVEIAKQNN</sequence>
<dbReference type="Gene3D" id="3.90.1530.10">
    <property type="entry name" value="Conserved hypothetical protein from pyrococcus furiosus pfu- 392566-001, ParB domain"/>
    <property type="match status" value="1"/>
</dbReference>
<gene>
    <name evidence="3" type="ORF">V4D30_00850</name>
</gene>
<evidence type="ECO:0000256" key="1">
    <source>
        <dbReference type="SAM" id="Coils"/>
    </source>
</evidence>
<dbReference type="Pfam" id="PF02195">
    <property type="entry name" value="ParB_N"/>
    <property type="match status" value="1"/>
</dbReference>
<accession>A0AAU8GWP5</accession>
<reference evidence="3" key="1">
    <citation type="submission" date="2024-01" db="EMBL/GenBank/DDBJ databases">
        <title>The first autotrophic representatives of the genus Thermodesulfovibrio.</title>
        <authorList>
            <person name="Maltseva A.I."/>
            <person name="Elcheninov A.G."/>
            <person name="Kublanov I.V."/>
            <person name="Lebedinsky A.V."/>
            <person name="Frolov E.N."/>
        </authorList>
    </citation>
    <scope>NUCLEOTIDE SEQUENCE</scope>
    <source>
        <strain evidence="3">3907-1M</strain>
    </source>
</reference>
<dbReference type="KEGG" id="taut:V4D30_00850"/>
<feature type="coiled-coil region" evidence="1">
    <location>
        <begin position="162"/>
        <end position="285"/>
    </location>
</feature>
<dbReference type="SUPFAM" id="SSF110849">
    <property type="entry name" value="ParB/Sulfiredoxin"/>
    <property type="match status" value="1"/>
</dbReference>
<dbReference type="InterPro" id="IPR036086">
    <property type="entry name" value="ParB/Sulfiredoxin_sf"/>
</dbReference>
<evidence type="ECO:0000313" key="3">
    <source>
        <dbReference type="EMBL" id="XCH46841.1"/>
    </source>
</evidence>
<feature type="domain" description="ParB-like N-terminal" evidence="2">
    <location>
        <begin position="4"/>
        <end position="87"/>
    </location>
</feature>
<dbReference type="InterPro" id="IPR003115">
    <property type="entry name" value="ParB_N"/>
</dbReference>
<protein>
    <submittedName>
        <fullName evidence="3">ParB N-terminal domain-containing protein</fullName>
    </submittedName>
</protein>
<dbReference type="AlphaFoldDB" id="A0AAU8GWP5"/>
<organism evidence="3">
    <name type="scientific">Thermodesulfovibrio autotrophicus</name>
    <dbReference type="NCBI Taxonomy" id="3118333"/>
    <lineage>
        <taxon>Bacteria</taxon>
        <taxon>Pseudomonadati</taxon>
        <taxon>Nitrospirota</taxon>
        <taxon>Thermodesulfovibrionia</taxon>
        <taxon>Thermodesulfovibrionales</taxon>
        <taxon>Thermodesulfovibrionaceae</taxon>
        <taxon>Thermodesulfovibrio</taxon>
    </lineage>
</organism>
<dbReference type="SMART" id="SM00470">
    <property type="entry name" value="ParB"/>
    <property type="match status" value="1"/>
</dbReference>
<name>A0AAU8GWP5_9BACT</name>
<evidence type="ECO:0000259" key="2">
    <source>
        <dbReference type="SMART" id="SM00470"/>
    </source>
</evidence>
<dbReference type="RefSeq" id="WP_353684364.1">
    <property type="nucleotide sequence ID" value="NZ_CP144373.1"/>
</dbReference>
<proteinExistence type="predicted"/>
<dbReference type="EMBL" id="CP144373">
    <property type="protein sequence ID" value="XCH46841.1"/>
    <property type="molecule type" value="Genomic_DNA"/>
</dbReference>